<evidence type="ECO:0000313" key="3">
    <source>
        <dbReference type="Proteomes" id="UP001218208"/>
    </source>
</evidence>
<comment type="caution">
    <text evidence="2">The sequence shown here is derived from an EMBL/GenBank/DDBJ whole genome shotgun (WGS) entry which is preliminary data.</text>
</comment>
<protein>
    <submittedName>
        <fullName evidence="2">DUF3592 domain-containing protein</fullName>
    </submittedName>
</protein>
<keyword evidence="1" id="KW-1133">Transmembrane helix</keyword>
<proteinExistence type="predicted"/>
<dbReference type="AlphaFoldDB" id="A0AAI9C4W5"/>
<evidence type="ECO:0000313" key="2">
    <source>
        <dbReference type="EMBL" id="EKT4094282.1"/>
    </source>
</evidence>
<keyword evidence="1" id="KW-0812">Transmembrane</keyword>
<dbReference type="RefSeq" id="WP_110714263.1">
    <property type="nucleotide sequence ID" value="NZ_CP029773.1"/>
</dbReference>
<reference evidence="2" key="1">
    <citation type="submission" date="2022-07" db="EMBL/GenBank/DDBJ databases">
        <authorList>
            <consortium name="DAFM: The Division of Animal and Food Microbiology"/>
        </authorList>
    </citation>
    <scope>NUCLEOTIDE SEQUENCE</scope>
    <source>
        <strain evidence="2">19MO01SH01-2</strain>
    </source>
</reference>
<feature type="transmembrane region" description="Helical" evidence="1">
    <location>
        <begin position="97"/>
        <end position="121"/>
    </location>
</feature>
<dbReference type="EMBL" id="ABLOJW010000026">
    <property type="protein sequence ID" value="EKT4094282.1"/>
    <property type="molecule type" value="Genomic_DNA"/>
</dbReference>
<gene>
    <name evidence="2" type="ORF">QEG23_003835</name>
</gene>
<accession>A0AAI9C4W5</accession>
<keyword evidence="1" id="KW-0472">Membrane</keyword>
<name>A0AAI9C4W5_STEMA</name>
<evidence type="ECO:0000256" key="1">
    <source>
        <dbReference type="SAM" id="Phobius"/>
    </source>
</evidence>
<organism evidence="2 3">
    <name type="scientific">Stenotrophomonas maltophilia</name>
    <name type="common">Pseudomonas maltophilia</name>
    <name type="synonym">Xanthomonas maltophilia</name>
    <dbReference type="NCBI Taxonomy" id="40324"/>
    <lineage>
        <taxon>Bacteria</taxon>
        <taxon>Pseudomonadati</taxon>
        <taxon>Pseudomonadota</taxon>
        <taxon>Gammaproteobacteria</taxon>
        <taxon>Lysobacterales</taxon>
        <taxon>Lysobacteraceae</taxon>
        <taxon>Stenotrophomonas</taxon>
        <taxon>Stenotrophomonas maltophilia group</taxon>
    </lineage>
</organism>
<sequence>MRGLLFGMVGVLMLVVVAFELNHRLEFLQVAQSADGHVERLNAGGSHPEVAFTTDKGEQVSYPQGGMIFGYKPGQAVRVLYRPAQPALEPVIDTFGALWGMTLMVAVIGLTFVCICVRALIKRR</sequence>
<dbReference type="Proteomes" id="UP001218208">
    <property type="component" value="Unassembled WGS sequence"/>
</dbReference>